<comment type="subcellular location">
    <subcellularLocation>
        <location evidence="1">Cell membrane</location>
        <topology evidence="1">Multi-pass membrane protein</topology>
    </subcellularLocation>
</comment>
<evidence type="ECO:0000313" key="9">
    <source>
        <dbReference type="EMBL" id="MRW93565.1"/>
    </source>
</evidence>
<feature type="transmembrane region" description="Helical" evidence="8">
    <location>
        <begin position="394"/>
        <end position="417"/>
    </location>
</feature>
<dbReference type="PANTHER" id="PTHR30354">
    <property type="entry name" value="GNT FAMILY GLUCONATE TRANSPORTER"/>
    <property type="match status" value="1"/>
</dbReference>
<dbReference type="NCBIfam" id="TIGR00791">
    <property type="entry name" value="gntP"/>
    <property type="match status" value="1"/>
</dbReference>
<keyword evidence="3" id="KW-1003">Cell membrane</keyword>
<dbReference type="Pfam" id="PF02447">
    <property type="entry name" value="GntP_permease"/>
    <property type="match status" value="1"/>
</dbReference>
<comment type="similarity">
    <text evidence="7">Belongs to the GntP permease family.</text>
</comment>
<dbReference type="InterPro" id="IPR003474">
    <property type="entry name" value="Glcn_transporter"/>
</dbReference>
<comment type="caution">
    <text evidence="9">The sequence shown here is derived from an EMBL/GenBank/DDBJ whole genome shotgun (WGS) entry which is preliminary data.</text>
</comment>
<feature type="transmembrane region" description="Helical" evidence="8">
    <location>
        <begin position="315"/>
        <end position="333"/>
    </location>
</feature>
<dbReference type="RefSeq" id="WP_154382076.1">
    <property type="nucleotide sequence ID" value="NZ_WKJK01000017.1"/>
</dbReference>
<dbReference type="PIRSF" id="PIRSF002746">
    <property type="entry name" value="Gluconate_transporter"/>
    <property type="match status" value="1"/>
</dbReference>
<evidence type="ECO:0000256" key="1">
    <source>
        <dbReference type="ARBA" id="ARBA00004651"/>
    </source>
</evidence>
<name>A0A6I2L5L4_9BURK</name>
<dbReference type="EMBL" id="WKJK01000017">
    <property type="protein sequence ID" value="MRW93565.1"/>
    <property type="molecule type" value="Genomic_DNA"/>
</dbReference>
<feature type="transmembrane region" description="Helical" evidence="8">
    <location>
        <begin position="129"/>
        <end position="147"/>
    </location>
</feature>
<keyword evidence="6 8" id="KW-0472">Membrane</keyword>
<feature type="transmembrane region" description="Helical" evidence="8">
    <location>
        <begin position="191"/>
        <end position="214"/>
    </location>
</feature>
<keyword evidence="5 8" id="KW-1133">Transmembrane helix</keyword>
<feature type="transmembrane region" description="Helical" evidence="8">
    <location>
        <begin position="154"/>
        <end position="171"/>
    </location>
</feature>
<evidence type="ECO:0000256" key="4">
    <source>
        <dbReference type="ARBA" id="ARBA00022692"/>
    </source>
</evidence>
<feature type="transmembrane region" description="Helical" evidence="8">
    <location>
        <begin position="275"/>
        <end position="295"/>
    </location>
</feature>
<reference evidence="9 10" key="1">
    <citation type="submission" date="2019-11" db="EMBL/GenBank/DDBJ databases">
        <title>Novel species isolated from a subtropical stream in China.</title>
        <authorList>
            <person name="Lu H."/>
        </authorList>
    </citation>
    <scope>NUCLEOTIDE SEQUENCE [LARGE SCALE GENOMIC DNA]</scope>
    <source>
        <strain evidence="9 10">FT80W</strain>
    </source>
</reference>
<feature type="transmembrane region" description="Helical" evidence="8">
    <location>
        <begin position="437"/>
        <end position="454"/>
    </location>
</feature>
<keyword evidence="10" id="KW-1185">Reference proteome</keyword>
<dbReference type="Proteomes" id="UP000433309">
    <property type="component" value="Unassembled WGS sequence"/>
</dbReference>
<feature type="transmembrane region" description="Helical" evidence="8">
    <location>
        <begin position="16"/>
        <end position="35"/>
    </location>
</feature>
<proteinExistence type="inferred from homology"/>
<dbReference type="GO" id="GO:0015128">
    <property type="term" value="F:gluconate transmembrane transporter activity"/>
    <property type="evidence" value="ECO:0007669"/>
    <property type="project" value="InterPro"/>
</dbReference>
<keyword evidence="2" id="KW-0813">Transport</keyword>
<feature type="transmembrane region" description="Helical" evidence="8">
    <location>
        <begin position="71"/>
        <end position="89"/>
    </location>
</feature>
<feature type="transmembrane region" description="Helical" evidence="8">
    <location>
        <begin position="42"/>
        <end position="59"/>
    </location>
</feature>
<feature type="transmembrane region" description="Helical" evidence="8">
    <location>
        <begin position="353"/>
        <end position="382"/>
    </location>
</feature>
<dbReference type="GO" id="GO:0005886">
    <property type="term" value="C:plasma membrane"/>
    <property type="evidence" value="ECO:0007669"/>
    <property type="project" value="UniProtKB-SubCell"/>
</dbReference>
<dbReference type="AlphaFoldDB" id="A0A6I2L5L4"/>
<evidence type="ECO:0000256" key="2">
    <source>
        <dbReference type="ARBA" id="ARBA00022448"/>
    </source>
</evidence>
<evidence type="ECO:0000256" key="7">
    <source>
        <dbReference type="ARBA" id="ARBA00049663"/>
    </source>
</evidence>
<dbReference type="PANTHER" id="PTHR30354:SF22">
    <property type="entry name" value="HIGH-AFFINITY GLUCONATE TRANSPORTER"/>
    <property type="match status" value="1"/>
</dbReference>
<evidence type="ECO:0000256" key="8">
    <source>
        <dbReference type="SAM" id="Phobius"/>
    </source>
</evidence>
<feature type="transmembrane region" description="Helical" evidence="8">
    <location>
        <begin position="101"/>
        <end position="123"/>
    </location>
</feature>
<evidence type="ECO:0000256" key="6">
    <source>
        <dbReference type="ARBA" id="ARBA00023136"/>
    </source>
</evidence>
<gene>
    <name evidence="9" type="ORF">GJ699_26590</name>
</gene>
<evidence type="ECO:0000256" key="5">
    <source>
        <dbReference type="ARBA" id="ARBA00022989"/>
    </source>
</evidence>
<organism evidence="9 10">
    <name type="scientific">Duganella guangzhouensis</name>
    <dbReference type="NCBI Taxonomy" id="2666084"/>
    <lineage>
        <taxon>Bacteria</taxon>
        <taxon>Pseudomonadati</taxon>
        <taxon>Pseudomonadota</taxon>
        <taxon>Betaproteobacteria</taxon>
        <taxon>Burkholderiales</taxon>
        <taxon>Oxalobacteraceae</taxon>
        <taxon>Telluria group</taxon>
        <taxon>Duganella</taxon>
    </lineage>
</organism>
<sequence length="455" mass="46866">MAITSPLAALLGVSPAAWSLVAVALAVGVLTLLIAWAKVQPLLAFVAAALAAALLLGMPLESIPKSIDKGIGDLLGSLIVIVCLGAVFGKLIADSGAAQRIASYLIGVFGSARMPVALTLTGFVAGIPLYYNVGFVLLVPLVFSLVYQSGRPAVALAVPLLCGLSIAHGFLPPHPSPTALVAQFHAEMGRTLWYGMLVAVPTLIIAGPLFALTLKRIQATPAPMFRTGLRDEAELPGVVNSFVTALLPVWLLAGATAAGALPIADPALKTLVGFLANPMIVMLIALLVAVCTLGVARGQKLTVLMSGAQDAMRDIAPILLVIAGAGALKQVLVDTGVSAQLGTQLAQLPVPPLVLGWLVATLIRICLGSATVAGLTAAGIMAPLVQASATDPSLMVLAIGAGSLMCSHVNDSGFWMFKEYFGLSLRDTFRSWTLMETLVGVFGLIFVLILSSFLG</sequence>
<evidence type="ECO:0000313" key="10">
    <source>
        <dbReference type="Proteomes" id="UP000433309"/>
    </source>
</evidence>
<feature type="transmembrane region" description="Helical" evidence="8">
    <location>
        <begin position="235"/>
        <end position="263"/>
    </location>
</feature>
<keyword evidence="4 8" id="KW-0812">Transmembrane</keyword>
<evidence type="ECO:0000256" key="3">
    <source>
        <dbReference type="ARBA" id="ARBA00022475"/>
    </source>
</evidence>
<protein>
    <submittedName>
        <fullName evidence="9">Gluconate transporter</fullName>
    </submittedName>
</protein>
<accession>A0A6I2L5L4</accession>